<dbReference type="Gene3D" id="3.50.50.60">
    <property type="entry name" value="FAD/NAD(P)-binding domain"/>
    <property type="match status" value="1"/>
</dbReference>
<dbReference type="PANTHER" id="PTHR13789:SF238">
    <property type="entry name" value="PUTATIVE (AFU_ORTHOLOGUE AFUA_2G01680)-RELATED"/>
    <property type="match status" value="1"/>
</dbReference>
<evidence type="ECO:0000256" key="4">
    <source>
        <dbReference type="ARBA" id="ARBA00023002"/>
    </source>
</evidence>
<evidence type="ECO:0000313" key="7">
    <source>
        <dbReference type="EMBL" id="PTB38210.1"/>
    </source>
</evidence>
<keyword evidence="4" id="KW-0560">Oxidoreductase</keyword>
<evidence type="ECO:0000256" key="3">
    <source>
        <dbReference type="ARBA" id="ARBA00022827"/>
    </source>
</evidence>
<accession>A0A2T3Z0B1</accession>
<dbReference type="Proteomes" id="UP000240493">
    <property type="component" value="Unassembled WGS sequence"/>
</dbReference>
<sequence length="428" mass="48097">MSPSATTTAGFVPSDRLKVLVIGGGLCGLGTAISTSLAGHSVTVFEAAPELHEIGAGLQITPNANRLLQGWGLWESLAPVAAAPQQLSIRRFDGRLLAQRLDYDEETKRKYGVPTWCLHRVDLQQALLRRATELGVEIRFGQRVHDIDFERNQITLENGETAVGDVVIAADGLWSAVRNKFLGIETPPKPTGDLAYRVTINVDEIDDPELLEVIQKPGNNIWIGPSRHAVGYNVRNGKLFNMVLLVPDDLPEGVRKQPGNIAEMRKLFEDWDPILTKLLARVEKVEKWKLMHHPPLERLAIDTGRFFIAGDAAHPMLPYFAQGANSSFEDAAVLGHLLSKASSIKELPIIADIYSRIRRERVSRIHSETFVHRDDFHLPDGPKQVQRDELLYNSFTKDDWTHPKIQPWLWSYDAYKATEEEYNRVITK</sequence>
<proteinExistence type="inferred from homology"/>
<dbReference type="EMBL" id="KZ679266">
    <property type="protein sequence ID" value="PTB38210.1"/>
    <property type="molecule type" value="Genomic_DNA"/>
</dbReference>
<dbReference type="InterPro" id="IPR002938">
    <property type="entry name" value="FAD-bd"/>
</dbReference>
<dbReference type="InterPro" id="IPR050493">
    <property type="entry name" value="FAD-dep_Monooxygenase_BioMet"/>
</dbReference>
<dbReference type="SUPFAM" id="SSF51905">
    <property type="entry name" value="FAD/NAD(P)-binding domain"/>
    <property type="match status" value="1"/>
</dbReference>
<name>A0A2T3Z0B1_TRIA4</name>
<dbReference type="Pfam" id="PF01494">
    <property type="entry name" value="FAD_binding_3"/>
    <property type="match status" value="1"/>
</dbReference>
<dbReference type="PRINTS" id="PR00420">
    <property type="entry name" value="RNGMNOXGNASE"/>
</dbReference>
<dbReference type="STRING" id="1042311.A0A2T3Z0B1"/>
<dbReference type="GO" id="GO:0004497">
    <property type="term" value="F:monooxygenase activity"/>
    <property type="evidence" value="ECO:0007669"/>
    <property type="project" value="UniProtKB-KW"/>
</dbReference>
<gene>
    <name evidence="7" type="ORF">M441DRAFT_147305</name>
</gene>
<comment type="similarity">
    <text evidence="1">Belongs to the paxM FAD-dependent monooxygenase family.</text>
</comment>
<evidence type="ECO:0000259" key="6">
    <source>
        <dbReference type="Pfam" id="PF01494"/>
    </source>
</evidence>
<dbReference type="GO" id="GO:0071949">
    <property type="term" value="F:FAD binding"/>
    <property type="evidence" value="ECO:0007669"/>
    <property type="project" value="InterPro"/>
</dbReference>
<evidence type="ECO:0000313" key="8">
    <source>
        <dbReference type="Proteomes" id="UP000240493"/>
    </source>
</evidence>
<keyword evidence="3" id="KW-0274">FAD</keyword>
<organism evidence="7 8">
    <name type="scientific">Trichoderma asperellum (strain ATCC 204424 / CBS 433.97 / NBRC 101777)</name>
    <dbReference type="NCBI Taxonomy" id="1042311"/>
    <lineage>
        <taxon>Eukaryota</taxon>
        <taxon>Fungi</taxon>
        <taxon>Dikarya</taxon>
        <taxon>Ascomycota</taxon>
        <taxon>Pezizomycotina</taxon>
        <taxon>Sordariomycetes</taxon>
        <taxon>Hypocreomycetidae</taxon>
        <taxon>Hypocreales</taxon>
        <taxon>Hypocreaceae</taxon>
        <taxon>Trichoderma</taxon>
    </lineage>
</organism>
<dbReference type="InterPro" id="IPR036188">
    <property type="entry name" value="FAD/NAD-bd_sf"/>
</dbReference>
<feature type="domain" description="FAD-binding" evidence="6">
    <location>
        <begin position="17"/>
        <end position="365"/>
    </location>
</feature>
<keyword evidence="2" id="KW-0285">Flavoprotein</keyword>
<protein>
    <recommendedName>
        <fullName evidence="6">FAD-binding domain-containing protein</fullName>
    </recommendedName>
</protein>
<keyword evidence="8" id="KW-1185">Reference proteome</keyword>
<evidence type="ECO:0000256" key="2">
    <source>
        <dbReference type="ARBA" id="ARBA00022630"/>
    </source>
</evidence>
<reference evidence="7 8" key="1">
    <citation type="submission" date="2016-07" db="EMBL/GenBank/DDBJ databases">
        <title>Multiple horizontal gene transfer events from other fungi enriched the ability of initially mycotrophic Trichoderma (Ascomycota) to feed on dead plant biomass.</title>
        <authorList>
            <consortium name="DOE Joint Genome Institute"/>
            <person name="Aerts A."/>
            <person name="Atanasova L."/>
            <person name="Chenthamara K."/>
            <person name="Zhang J."/>
            <person name="Grujic M."/>
            <person name="Henrissat B."/>
            <person name="Kuo A."/>
            <person name="Salamov A."/>
            <person name="Lipzen A."/>
            <person name="Labutti K."/>
            <person name="Barry K."/>
            <person name="Miao Y."/>
            <person name="Rahimi M.J."/>
            <person name="Shen Q."/>
            <person name="Grigoriev I.V."/>
            <person name="Kubicek C.P."/>
            <person name="Druzhinina I.S."/>
        </authorList>
    </citation>
    <scope>NUCLEOTIDE SEQUENCE [LARGE SCALE GENOMIC DNA]</scope>
    <source>
        <strain evidence="7 8">CBS 433.97</strain>
    </source>
</reference>
<dbReference type="SUPFAM" id="SSF54373">
    <property type="entry name" value="FAD-linked reductases, C-terminal domain"/>
    <property type="match status" value="1"/>
</dbReference>
<keyword evidence="5" id="KW-0503">Monooxygenase</keyword>
<dbReference type="PANTHER" id="PTHR13789">
    <property type="entry name" value="MONOOXYGENASE"/>
    <property type="match status" value="1"/>
</dbReference>
<evidence type="ECO:0000256" key="1">
    <source>
        <dbReference type="ARBA" id="ARBA00007992"/>
    </source>
</evidence>
<dbReference type="OrthoDB" id="16820at2759"/>
<dbReference type="FunFam" id="3.50.50.60:FF:000115">
    <property type="entry name" value="Salicylate hydroxylase, putative"/>
    <property type="match status" value="1"/>
</dbReference>
<evidence type="ECO:0000256" key="5">
    <source>
        <dbReference type="ARBA" id="ARBA00023033"/>
    </source>
</evidence>
<dbReference type="AlphaFoldDB" id="A0A2T3Z0B1"/>